<gene>
    <name evidence="1" type="ORF">NPIL_550161</name>
</gene>
<sequence>SLRRHIRYLRRVDEYLCLFVIHTLYSLVKIFTNPEFVDKVIHCKSHQIQPSLFPPCYVFEDKVDTEKNSFGSFDVVTKYEKHSSPVVHCLRDCTKSTLAIPPFHHA</sequence>
<comment type="caution">
    <text evidence="1">The sequence shown here is derived from an EMBL/GenBank/DDBJ whole genome shotgun (WGS) entry which is preliminary data.</text>
</comment>
<keyword evidence="2" id="KW-1185">Reference proteome</keyword>
<dbReference type="Proteomes" id="UP000887013">
    <property type="component" value="Unassembled WGS sequence"/>
</dbReference>
<feature type="non-terminal residue" evidence="1">
    <location>
        <position position="1"/>
    </location>
</feature>
<name>A0A8X6N3P8_NEPPI</name>
<protein>
    <submittedName>
        <fullName evidence="1">Uncharacterized protein</fullName>
    </submittedName>
</protein>
<organism evidence="1 2">
    <name type="scientific">Nephila pilipes</name>
    <name type="common">Giant wood spider</name>
    <name type="synonym">Nephila maculata</name>
    <dbReference type="NCBI Taxonomy" id="299642"/>
    <lineage>
        <taxon>Eukaryota</taxon>
        <taxon>Metazoa</taxon>
        <taxon>Ecdysozoa</taxon>
        <taxon>Arthropoda</taxon>
        <taxon>Chelicerata</taxon>
        <taxon>Arachnida</taxon>
        <taxon>Araneae</taxon>
        <taxon>Araneomorphae</taxon>
        <taxon>Entelegynae</taxon>
        <taxon>Araneoidea</taxon>
        <taxon>Nephilidae</taxon>
        <taxon>Nephila</taxon>
    </lineage>
</organism>
<proteinExistence type="predicted"/>
<accession>A0A8X6N3P8</accession>
<evidence type="ECO:0000313" key="2">
    <source>
        <dbReference type="Proteomes" id="UP000887013"/>
    </source>
</evidence>
<dbReference type="EMBL" id="BMAW01004966">
    <property type="protein sequence ID" value="GFS91781.1"/>
    <property type="molecule type" value="Genomic_DNA"/>
</dbReference>
<dbReference type="AlphaFoldDB" id="A0A8X6N3P8"/>
<evidence type="ECO:0000313" key="1">
    <source>
        <dbReference type="EMBL" id="GFS91781.1"/>
    </source>
</evidence>
<reference evidence="1" key="1">
    <citation type="submission" date="2020-08" db="EMBL/GenBank/DDBJ databases">
        <title>Multicomponent nature underlies the extraordinary mechanical properties of spider dragline silk.</title>
        <authorList>
            <person name="Kono N."/>
            <person name="Nakamura H."/>
            <person name="Mori M."/>
            <person name="Yoshida Y."/>
            <person name="Ohtoshi R."/>
            <person name="Malay A.D."/>
            <person name="Moran D.A.P."/>
            <person name="Tomita M."/>
            <person name="Numata K."/>
            <person name="Arakawa K."/>
        </authorList>
    </citation>
    <scope>NUCLEOTIDE SEQUENCE</scope>
</reference>